<organism evidence="1 2">
    <name type="scientific">Neurospora intermedia</name>
    <dbReference type="NCBI Taxonomy" id="5142"/>
    <lineage>
        <taxon>Eukaryota</taxon>
        <taxon>Fungi</taxon>
        <taxon>Dikarya</taxon>
        <taxon>Ascomycota</taxon>
        <taxon>Pezizomycotina</taxon>
        <taxon>Sordariomycetes</taxon>
        <taxon>Sordariomycetidae</taxon>
        <taxon>Sordariales</taxon>
        <taxon>Sordariaceae</taxon>
        <taxon>Neurospora</taxon>
    </lineage>
</organism>
<dbReference type="Proteomes" id="UP001451303">
    <property type="component" value="Unassembled WGS sequence"/>
</dbReference>
<keyword evidence="2" id="KW-1185">Reference proteome</keyword>
<dbReference type="EMBL" id="JAVLET010000003">
    <property type="protein sequence ID" value="KAL0471315.1"/>
    <property type="molecule type" value="Genomic_DNA"/>
</dbReference>
<reference evidence="1 2" key="1">
    <citation type="submission" date="2023-09" db="EMBL/GenBank/DDBJ databases">
        <title>Multi-omics analysis of a traditional fermented food reveals byproduct-associated fungal strains for waste-to-food upcycling.</title>
        <authorList>
            <consortium name="Lawrence Berkeley National Laboratory"/>
            <person name="Rekdal V.M."/>
            <person name="Villalobos-Escobedo J.M."/>
            <person name="Rodriguez-Valeron N."/>
            <person name="Garcia M.O."/>
            <person name="Vasquez D.P."/>
            <person name="Damayanti I."/>
            <person name="Sorensen P.M."/>
            <person name="Baidoo E.E."/>
            <person name="De Carvalho A.C."/>
            <person name="Riley R."/>
            <person name="Lipzen A."/>
            <person name="He G."/>
            <person name="Yan M."/>
            <person name="Haridas S."/>
            <person name="Daum C."/>
            <person name="Yoshinaga Y."/>
            <person name="Ng V."/>
            <person name="Grigoriev I.V."/>
            <person name="Munk R."/>
            <person name="Nuraida L."/>
            <person name="Wijaya C.H."/>
            <person name="Morales P.-C."/>
            <person name="Keasling J.D."/>
        </authorList>
    </citation>
    <scope>NUCLEOTIDE SEQUENCE [LARGE SCALE GENOMIC DNA]</scope>
    <source>
        <strain evidence="1 2">FGSC 2613</strain>
    </source>
</reference>
<proteinExistence type="predicted"/>
<evidence type="ECO:0000313" key="2">
    <source>
        <dbReference type="Proteomes" id="UP001451303"/>
    </source>
</evidence>
<name>A0ABR3DF62_NEUIN</name>
<gene>
    <name evidence="1" type="ORF">QR685DRAFT_438237</name>
</gene>
<comment type="caution">
    <text evidence="1">The sequence shown here is derived from an EMBL/GenBank/DDBJ whole genome shotgun (WGS) entry which is preliminary data.</text>
</comment>
<evidence type="ECO:0000313" key="1">
    <source>
        <dbReference type="EMBL" id="KAL0471315.1"/>
    </source>
</evidence>
<protein>
    <submittedName>
        <fullName evidence="1">Uncharacterized protein</fullName>
    </submittedName>
</protein>
<sequence>MELKIPRTGANLPKYKALQEERDIALQIKACTIRYHQRDWGDRTATFRMMFANLVLLRFRDSHCQRGRWE</sequence>
<accession>A0ABR3DF62</accession>